<evidence type="ECO:0000313" key="2">
    <source>
        <dbReference type="EMBL" id="OEG16917.1"/>
    </source>
</evidence>
<dbReference type="PANTHER" id="PTHR43441">
    <property type="entry name" value="RIBOSOMAL-PROTEIN-SERINE ACETYLTRANSFERASE"/>
    <property type="match status" value="1"/>
</dbReference>
<gene>
    <name evidence="2" type="ORF">BCR25_04785</name>
</gene>
<dbReference type="AlphaFoldDB" id="A0A1E5GW87"/>
<dbReference type="InterPro" id="IPR000182">
    <property type="entry name" value="GNAT_dom"/>
</dbReference>
<sequence>MNERIRKNEYDQPIGKEVIGWTTRELPEKFKLEGQYCSLERVSLEKHLDDLYEVYGPNSRPENWTYIPLNRFEDKSVFADYLQTISQSLDPVHYAIIDKSNGKALGTLALMRIDQEQGSAEVGFVIYADELKRTRIATEAQYLAACYIFDELGYRRYEWKCDALNEPSRKAALRLGFVFEGVFRQAVVYKERNRDTAWFSIIDSEWPKVKQRIETWLAPENFTEEGKQKSSLNLL</sequence>
<dbReference type="GO" id="GO:1990189">
    <property type="term" value="F:protein N-terminal-serine acetyltransferase activity"/>
    <property type="evidence" value="ECO:0007669"/>
    <property type="project" value="TreeGrafter"/>
</dbReference>
<reference evidence="3" key="1">
    <citation type="submission" date="2016-09" db="EMBL/GenBank/DDBJ databases">
        <authorList>
            <person name="Gulvik C.A."/>
        </authorList>
    </citation>
    <scope>NUCLEOTIDE SEQUENCE [LARGE SCALE GENOMIC DNA]</scope>
    <source>
        <strain evidence="3">LMG 8895</strain>
    </source>
</reference>
<dbReference type="InterPro" id="IPR051908">
    <property type="entry name" value="Ribosomal_N-acetyltransferase"/>
</dbReference>
<proteinExistence type="predicted"/>
<dbReference type="RefSeq" id="WP_069663311.1">
    <property type="nucleotide sequence ID" value="NZ_JBHUJJ010000001.1"/>
</dbReference>
<dbReference type="FunFam" id="3.40.630.30:FF:000047">
    <property type="entry name" value="Acetyltransferase, GNAT family"/>
    <property type="match status" value="1"/>
</dbReference>
<keyword evidence="2" id="KW-0808">Transferase</keyword>
<dbReference type="PATRIC" id="fig|332950.4.peg.1759"/>
<organism evidence="2 3">
    <name type="scientific">Enterococcus termitis</name>
    <dbReference type="NCBI Taxonomy" id="332950"/>
    <lineage>
        <taxon>Bacteria</taxon>
        <taxon>Bacillati</taxon>
        <taxon>Bacillota</taxon>
        <taxon>Bacilli</taxon>
        <taxon>Lactobacillales</taxon>
        <taxon>Enterococcaceae</taxon>
        <taxon>Enterococcus</taxon>
    </lineage>
</organism>
<accession>A0A1E5GW87</accession>
<name>A0A1E5GW87_9ENTE</name>
<protein>
    <submittedName>
        <fullName evidence="2">GNAT family N-acetyltransferase</fullName>
    </submittedName>
</protein>
<dbReference type="EMBL" id="MIJY01000012">
    <property type="protein sequence ID" value="OEG16917.1"/>
    <property type="molecule type" value="Genomic_DNA"/>
</dbReference>
<dbReference type="SUPFAM" id="SSF55729">
    <property type="entry name" value="Acyl-CoA N-acyltransferases (Nat)"/>
    <property type="match status" value="1"/>
</dbReference>
<evidence type="ECO:0000313" key="3">
    <source>
        <dbReference type="Proteomes" id="UP000095094"/>
    </source>
</evidence>
<dbReference type="PROSITE" id="PS51186">
    <property type="entry name" value="GNAT"/>
    <property type="match status" value="1"/>
</dbReference>
<keyword evidence="3" id="KW-1185">Reference proteome</keyword>
<evidence type="ECO:0000259" key="1">
    <source>
        <dbReference type="PROSITE" id="PS51186"/>
    </source>
</evidence>
<dbReference type="GO" id="GO:0008999">
    <property type="term" value="F:protein-N-terminal-alanine acetyltransferase activity"/>
    <property type="evidence" value="ECO:0007669"/>
    <property type="project" value="TreeGrafter"/>
</dbReference>
<feature type="domain" description="N-acetyltransferase" evidence="1">
    <location>
        <begin position="57"/>
        <end position="195"/>
    </location>
</feature>
<dbReference type="InterPro" id="IPR016181">
    <property type="entry name" value="Acyl_CoA_acyltransferase"/>
</dbReference>
<dbReference type="Gene3D" id="3.40.630.30">
    <property type="match status" value="1"/>
</dbReference>
<dbReference type="Proteomes" id="UP000095094">
    <property type="component" value="Unassembled WGS sequence"/>
</dbReference>
<dbReference type="PANTHER" id="PTHR43441:SF2">
    <property type="entry name" value="FAMILY ACETYLTRANSFERASE, PUTATIVE (AFU_ORTHOLOGUE AFUA_7G00850)-RELATED"/>
    <property type="match status" value="1"/>
</dbReference>
<dbReference type="Pfam" id="PF13302">
    <property type="entry name" value="Acetyltransf_3"/>
    <property type="match status" value="1"/>
</dbReference>
<comment type="caution">
    <text evidence="2">The sequence shown here is derived from an EMBL/GenBank/DDBJ whole genome shotgun (WGS) entry which is preliminary data.</text>
</comment>